<evidence type="ECO:0000313" key="6">
    <source>
        <dbReference type="EMBL" id="KAJ7759954.1"/>
    </source>
</evidence>
<dbReference type="PANTHER" id="PTHR19848:SF0">
    <property type="entry name" value="NOTCHLESS PROTEIN HOMOLOG 1"/>
    <property type="match status" value="1"/>
</dbReference>
<evidence type="ECO:0000256" key="3">
    <source>
        <dbReference type="ARBA" id="ARBA00022737"/>
    </source>
</evidence>
<dbReference type="InterPro" id="IPR036322">
    <property type="entry name" value="WD40_repeat_dom_sf"/>
</dbReference>
<evidence type="ECO:0000256" key="4">
    <source>
        <dbReference type="ARBA" id="ARBA00023242"/>
    </source>
</evidence>
<gene>
    <name evidence="6" type="ORF">B0H16DRAFT_1456667</name>
</gene>
<dbReference type="Proteomes" id="UP001215598">
    <property type="component" value="Unassembled WGS sequence"/>
</dbReference>
<evidence type="ECO:0000256" key="2">
    <source>
        <dbReference type="ARBA" id="ARBA00022574"/>
    </source>
</evidence>
<feature type="repeat" description="WD" evidence="5">
    <location>
        <begin position="58"/>
        <end position="85"/>
    </location>
</feature>
<dbReference type="EMBL" id="JARKIB010000038">
    <property type="protein sequence ID" value="KAJ7759954.1"/>
    <property type="molecule type" value="Genomic_DNA"/>
</dbReference>
<comment type="subcellular location">
    <subcellularLocation>
        <location evidence="1">Nucleus</location>
    </subcellularLocation>
</comment>
<sequence length="449" mass="49538">MRVARGIALAWGAHNWRGLNSEELKYNEEKGATIHAHLSVMFFSLHRKTSSYFLHGKLSGHSGGIERLRATEDGRLLASGGSDGTKVWDLGTMRKLESPGSPALRGGTTALVWIKHDDEVSEALFYGTENGYPVCWREAKHNGMAIFVELSSVQLANPAEITGLAFDAPTNRLAVCHRSGLLQVYVVTNNMSVQNIFSIMLGEIAPRAVAFEPIWGNQRDLLVFSIYNGHIYTFRGNNGTAAGDWDIGGMMLTTYKPSVGTNIYRLDDQVCVKTFPVSAKKKDQKKARQVGLLEECKFIVSGSNHGVVYVSNRRSGATVDELRVHPREYVQTVATAECAGFSTIFAAKSRDLAGPNKIFVWHKKSKHGRSLANMVFKLVNREEARHLRAYNAPQHNEQRTLPTYNVEQRALAGLVLTHCGALYAHRLQARPTLELTAISACGRNCVGSP</sequence>
<name>A0AAD7JCV3_9AGAR</name>
<keyword evidence="7" id="KW-1185">Reference proteome</keyword>
<comment type="caution">
    <text evidence="6">The sequence shown here is derived from an EMBL/GenBank/DDBJ whole genome shotgun (WGS) entry which is preliminary data.</text>
</comment>
<keyword evidence="2 5" id="KW-0853">WD repeat</keyword>
<dbReference type="GO" id="GO:0005730">
    <property type="term" value="C:nucleolus"/>
    <property type="evidence" value="ECO:0007669"/>
    <property type="project" value="TreeGrafter"/>
</dbReference>
<proteinExistence type="predicted"/>
<organism evidence="6 7">
    <name type="scientific">Mycena metata</name>
    <dbReference type="NCBI Taxonomy" id="1033252"/>
    <lineage>
        <taxon>Eukaryota</taxon>
        <taxon>Fungi</taxon>
        <taxon>Dikarya</taxon>
        <taxon>Basidiomycota</taxon>
        <taxon>Agaricomycotina</taxon>
        <taxon>Agaricomycetes</taxon>
        <taxon>Agaricomycetidae</taxon>
        <taxon>Agaricales</taxon>
        <taxon>Marasmiineae</taxon>
        <taxon>Mycenaceae</taxon>
        <taxon>Mycena</taxon>
    </lineage>
</organism>
<accession>A0AAD7JCV3</accession>
<evidence type="ECO:0000256" key="1">
    <source>
        <dbReference type="ARBA" id="ARBA00004123"/>
    </source>
</evidence>
<dbReference type="PROSITE" id="PS50082">
    <property type="entry name" value="WD_REPEATS_2"/>
    <property type="match status" value="1"/>
</dbReference>
<dbReference type="GO" id="GO:0000027">
    <property type="term" value="P:ribosomal large subunit assembly"/>
    <property type="evidence" value="ECO:0007669"/>
    <property type="project" value="TreeGrafter"/>
</dbReference>
<evidence type="ECO:0000313" key="7">
    <source>
        <dbReference type="Proteomes" id="UP001215598"/>
    </source>
</evidence>
<keyword evidence="4" id="KW-0539">Nucleus</keyword>
<evidence type="ECO:0000256" key="5">
    <source>
        <dbReference type="PROSITE-ProRule" id="PRU00221"/>
    </source>
</evidence>
<dbReference type="AlphaFoldDB" id="A0AAD7JCV3"/>
<dbReference type="InterPro" id="IPR015943">
    <property type="entry name" value="WD40/YVTN_repeat-like_dom_sf"/>
</dbReference>
<dbReference type="Pfam" id="PF00400">
    <property type="entry name" value="WD40"/>
    <property type="match status" value="1"/>
</dbReference>
<keyword evidence="3" id="KW-0677">Repeat</keyword>
<reference evidence="6" key="1">
    <citation type="submission" date="2023-03" db="EMBL/GenBank/DDBJ databases">
        <title>Massive genome expansion in bonnet fungi (Mycena s.s.) driven by repeated elements and novel gene families across ecological guilds.</title>
        <authorList>
            <consortium name="Lawrence Berkeley National Laboratory"/>
            <person name="Harder C.B."/>
            <person name="Miyauchi S."/>
            <person name="Viragh M."/>
            <person name="Kuo A."/>
            <person name="Thoen E."/>
            <person name="Andreopoulos B."/>
            <person name="Lu D."/>
            <person name="Skrede I."/>
            <person name="Drula E."/>
            <person name="Henrissat B."/>
            <person name="Morin E."/>
            <person name="Kohler A."/>
            <person name="Barry K."/>
            <person name="LaButti K."/>
            <person name="Morin E."/>
            <person name="Salamov A."/>
            <person name="Lipzen A."/>
            <person name="Mereny Z."/>
            <person name="Hegedus B."/>
            <person name="Baldrian P."/>
            <person name="Stursova M."/>
            <person name="Weitz H."/>
            <person name="Taylor A."/>
            <person name="Grigoriev I.V."/>
            <person name="Nagy L.G."/>
            <person name="Martin F."/>
            <person name="Kauserud H."/>
        </authorList>
    </citation>
    <scope>NUCLEOTIDE SEQUENCE</scope>
    <source>
        <strain evidence="6">CBHHK182m</strain>
    </source>
</reference>
<dbReference type="PANTHER" id="PTHR19848">
    <property type="entry name" value="WD40 REPEAT PROTEIN"/>
    <property type="match status" value="1"/>
</dbReference>
<dbReference type="InterPro" id="IPR001680">
    <property type="entry name" value="WD40_rpt"/>
</dbReference>
<dbReference type="Gene3D" id="2.130.10.10">
    <property type="entry name" value="YVTN repeat-like/Quinoprotein amine dehydrogenase"/>
    <property type="match status" value="1"/>
</dbReference>
<dbReference type="SMART" id="SM00320">
    <property type="entry name" value="WD40"/>
    <property type="match status" value="3"/>
</dbReference>
<protein>
    <submittedName>
        <fullName evidence="6">WD40-repeat-containing domain protein</fullName>
    </submittedName>
</protein>
<dbReference type="SUPFAM" id="SSF50978">
    <property type="entry name" value="WD40 repeat-like"/>
    <property type="match status" value="1"/>
</dbReference>